<feature type="domain" description="Ras-GEF" evidence="4">
    <location>
        <begin position="23"/>
        <end position="179"/>
    </location>
</feature>
<feature type="compositionally biased region" description="Polar residues" evidence="3">
    <location>
        <begin position="163"/>
        <end position="179"/>
    </location>
</feature>
<sequence length="179" mass="19983">MTTDIANCLFTCRGDQMSVVYMCHDYLAAQITSKQMQVFSSVKARELLAGRWTAHYSKDAPNVVAMCQLTNGISNWVKESVLTEPEPKDRGQVIETWILIAQHMFQLSNVDGLVAVTSGLDDTSVLRLKQSWDAVSVQAKESFCSLRRIVDPSENRKTLRAPFSSSPTPRLVSEPTSLR</sequence>
<organism evidence="5 6">
    <name type="scientific">Gibberella nygamai</name>
    <name type="common">Bean root rot disease fungus</name>
    <name type="synonym">Fusarium nygamai</name>
    <dbReference type="NCBI Taxonomy" id="42673"/>
    <lineage>
        <taxon>Eukaryota</taxon>
        <taxon>Fungi</taxon>
        <taxon>Dikarya</taxon>
        <taxon>Ascomycota</taxon>
        <taxon>Pezizomycotina</taxon>
        <taxon>Sordariomycetes</taxon>
        <taxon>Hypocreomycetidae</taxon>
        <taxon>Hypocreales</taxon>
        <taxon>Nectriaceae</taxon>
        <taxon>Fusarium</taxon>
        <taxon>Fusarium fujikuroi species complex</taxon>
    </lineage>
</organism>
<dbReference type="PANTHER" id="PTHR23113">
    <property type="entry name" value="GUANINE NUCLEOTIDE EXCHANGE FACTOR"/>
    <property type="match status" value="1"/>
</dbReference>
<evidence type="ECO:0000313" key="5">
    <source>
        <dbReference type="EMBL" id="PNP84183.1"/>
    </source>
</evidence>
<dbReference type="InterPro" id="IPR008937">
    <property type="entry name" value="Ras-like_GEF"/>
</dbReference>
<name>A0A2K0WPI4_GIBNY</name>
<keyword evidence="1 2" id="KW-0344">Guanine-nucleotide releasing factor</keyword>
<dbReference type="Pfam" id="PF00617">
    <property type="entry name" value="RasGEF"/>
    <property type="match status" value="1"/>
</dbReference>
<dbReference type="SUPFAM" id="SSF48366">
    <property type="entry name" value="Ras GEF"/>
    <property type="match status" value="1"/>
</dbReference>
<dbReference type="OrthoDB" id="546434at2759"/>
<keyword evidence="6" id="KW-1185">Reference proteome</keyword>
<dbReference type="PANTHER" id="PTHR23113:SF354">
    <property type="entry name" value="BUD SITE SELECTION PROTEIN 5"/>
    <property type="match status" value="1"/>
</dbReference>
<dbReference type="EMBL" id="MTQA01000047">
    <property type="protein sequence ID" value="PNP84183.1"/>
    <property type="molecule type" value="Genomic_DNA"/>
</dbReference>
<dbReference type="GO" id="GO:0005886">
    <property type="term" value="C:plasma membrane"/>
    <property type="evidence" value="ECO:0007669"/>
    <property type="project" value="TreeGrafter"/>
</dbReference>
<evidence type="ECO:0000256" key="2">
    <source>
        <dbReference type="PROSITE-ProRule" id="PRU00168"/>
    </source>
</evidence>
<evidence type="ECO:0000256" key="1">
    <source>
        <dbReference type="ARBA" id="ARBA00022658"/>
    </source>
</evidence>
<accession>A0A2K0WPI4</accession>
<dbReference type="GO" id="GO:0005085">
    <property type="term" value="F:guanyl-nucleotide exchange factor activity"/>
    <property type="evidence" value="ECO:0007669"/>
    <property type="project" value="UniProtKB-KW"/>
</dbReference>
<evidence type="ECO:0000256" key="3">
    <source>
        <dbReference type="SAM" id="MobiDB-lite"/>
    </source>
</evidence>
<dbReference type="Gene3D" id="1.10.840.10">
    <property type="entry name" value="Ras guanine-nucleotide exchange factors catalytic domain"/>
    <property type="match status" value="1"/>
</dbReference>
<evidence type="ECO:0000313" key="6">
    <source>
        <dbReference type="Proteomes" id="UP000236664"/>
    </source>
</evidence>
<feature type="region of interest" description="Disordered" evidence="3">
    <location>
        <begin position="158"/>
        <end position="179"/>
    </location>
</feature>
<dbReference type="InterPro" id="IPR036964">
    <property type="entry name" value="RASGEF_cat_dom_sf"/>
</dbReference>
<reference evidence="5 6" key="1">
    <citation type="submission" date="2017-06" db="EMBL/GenBank/DDBJ databases">
        <title>Genome of Fusarium nygamai isolate CS10214.</title>
        <authorList>
            <person name="Gardiner D.M."/>
            <person name="Obanor F."/>
            <person name="Kazan K."/>
        </authorList>
    </citation>
    <scope>NUCLEOTIDE SEQUENCE [LARGE SCALE GENOMIC DNA]</scope>
    <source>
        <strain evidence="5 6">CS10214</strain>
    </source>
</reference>
<comment type="caution">
    <text evidence="5">The sequence shown here is derived from an EMBL/GenBank/DDBJ whole genome shotgun (WGS) entry which is preliminary data.</text>
</comment>
<dbReference type="PROSITE" id="PS50009">
    <property type="entry name" value="RASGEF_CAT"/>
    <property type="match status" value="1"/>
</dbReference>
<dbReference type="STRING" id="42673.A0A2K0WPI4"/>
<dbReference type="InterPro" id="IPR001895">
    <property type="entry name" value="RASGEF_cat_dom"/>
</dbReference>
<dbReference type="Proteomes" id="UP000236664">
    <property type="component" value="Unassembled WGS sequence"/>
</dbReference>
<dbReference type="InterPro" id="IPR023578">
    <property type="entry name" value="Ras_GEF_dom_sf"/>
</dbReference>
<dbReference type="GO" id="GO:0007265">
    <property type="term" value="P:Ras protein signal transduction"/>
    <property type="evidence" value="ECO:0007669"/>
    <property type="project" value="TreeGrafter"/>
</dbReference>
<dbReference type="AlphaFoldDB" id="A0A2K0WPI4"/>
<protein>
    <recommendedName>
        <fullName evidence="4">Ras-GEF domain-containing protein</fullName>
    </recommendedName>
</protein>
<dbReference type="SMART" id="SM00147">
    <property type="entry name" value="RasGEF"/>
    <property type="match status" value="1"/>
</dbReference>
<evidence type="ECO:0000259" key="4">
    <source>
        <dbReference type="PROSITE" id="PS50009"/>
    </source>
</evidence>
<gene>
    <name evidence="5" type="ORF">FNYG_02871</name>
</gene>
<proteinExistence type="predicted"/>